<evidence type="ECO:0000256" key="4">
    <source>
        <dbReference type="ARBA" id="ARBA00022801"/>
    </source>
</evidence>
<keyword evidence="12" id="KW-1185">Reference proteome</keyword>
<gene>
    <name evidence="11" type="ORF">R7226_17435</name>
</gene>
<comment type="similarity">
    <text evidence="2 9">Belongs to the glycosyl hydrolase 4 family.</text>
</comment>
<accession>A0ABU4HVP3</accession>
<dbReference type="PANTHER" id="PTHR32092:SF6">
    <property type="entry name" value="ALPHA-GALACTOSIDASE"/>
    <property type="match status" value="1"/>
</dbReference>
<name>A0ABU4HVP3_9ACTN</name>
<comment type="cofactor">
    <cofactor evidence="1">
        <name>Mn(2+)</name>
        <dbReference type="ChEBI" id="CHEBI:29035"/>
    </cofactor>
</comment>
<comment type="cofactor">
    <cofactor evidence="9">
        <name>NAD(+)</name>
        <dbReference type="ChEBI" id="CHEBI:57540"/>
    </cofactor>
    <text evidence="9">Binds 1 NAD(+) per subunit.</text>
</comment>
<keyword evidence="4 9" id="KW-0378">Hydrolase</keyword>
<dbReference type="InterPro" id="IPR015955">
    <property type="entry name" value="Lactate_DH/Glyco_Ohase_4_C"/>
</dbReference>
<proteinExistence type="inferred from homology"/>
<evidence type="ECO:0000313" key="11">
    <source>
        <dbReference type="EMBL" id="MDW5596134.1"/>
    </source>
</evidence>
<evidence type="ECO:0000256" key="8">
    <source>
        <dbReference type="ARBA" id="ARBA00023295"/>
    </source>
</evidence>
<dbReference type="InterPro" id="IPR053715">
    <property type="entry name" value="GH4_Enzyme_sf"/>
</dbReference>
<evidence type="ECO:0000256" key="3">
    <source>
        <dbReference type="ARBA" id="ARBA00022723"/>
    </source>
</evidence>
<sequence>MPRITLIGAGSATFTRMLLGDILSFPELHDVSIALHDIDPERLETAEGVARWTARDAGARARITTHADRAEALYGADYVINMVQVGGHRATVADYEIPLKYGLRQTIGDTLGIGGIFRALRTIPVMHGIAADMAAGSSDGALLLNYTNPMATLCWATYAGSPQQNVIGLCHSVQNTTRQLAEWVGVPFEEVTFRGAGVNHQAFILRFERDGEDLYPLLDARIAADPELLRRVRMQMYSRLGYFPTESSEHSAEYLPWLMRDDAAIERHRIEVGAYVTMSEENLDEYHETRRRLAAGEDLPGEPSIEYAPEIIHSIETGRPRVVYGTVENRGLIDNLPYGAAVEVPCLVDGGGVQPTHVGALPVQLAALNRTFLNVCELTARAVIDGDKQHVRHAAMLDPNAAATLSLDEIWALCDELTAAHGDLIPEALR</sequence>
<dbReference type="RefSeq" id="WP_318598514.1">
    <property type="nucleotide sequence ID" value="NZ_JAWSTH010000048.1"/>
</dbReference>
<dbReference type="PRINTS" id="PR00732">
    <property type="entry name" value="GLHYDRLASE4"/>
</dbReference>
<evidence type="ECO:0000259" key="10">
    <source>
        <dbReference type="Pfam" id="PF11975"/>
    </source>
</evidence>
<dbReference type="SUPFAM" id="SSF56327">
    <property type="entry name" value="LDH C-terminal domain-like"/>
    <property type="match status" value="1"/>
</dbReference>
<dbReference type="Pfam" id="PF11975">
    <property type="entry name" value="Glyco_hydro_4C"/>
    <property type="match status" value="1"/>
</dbReference>
<evidence type="ECO:0000256" key="7">
    <source>
        <dbReference type="ARBA" id="ARBA00023277"/>
    </source>
</evidence>
<evidence type="ECO:0000256" key="9">
    <source>
        <dbReference type="RuleBase" id="RU361152"/>
    </source>
</evidence>
<dbReference type="InterPro" id="IPR001088">
    <property type="entry name" value="Glyco_hydro_4"/>
</dbReference>
<dbReference type="InterPro" id="IPR022616">
    <property type="entry name" value="Glyco_hydro_4_C"/>
</dbReference>
<dbReference type="SUPFAM" id="SSF51735">
    <property type="entry name" value="NAD(P)-binding Rossmann-fold domains"/>
    <property type="match status" value="1"/>
</dbReference>
<reference evidence="11 12" key="2">
    <citation type="submission" date="2023-10" db="EMBL/GenBank/DDBJ databases">
        <authorList>
            <person name="Han X.F."/>
        </authorList>
    </citation>
    <scope>NUCLEOTIDE SEQUENCE [LARGE SCALE GENOMIC DNA]</scope>
    <source>
        <strain evidence="11 12">KCTC 39840</strain>
    </source>
</reference>
<keyword evidence="3" id="KW-0479">Metal-binding</keyword>
<evidence type="ECO:0000313" key="12">
    <source>
        <dbReference type="Proteomes" id="UP001284601"/>
    </source>
</evidence>
<evidence type="ECO:0000256" key="2">
    <source>
        <dbReference type="ARBA" id="ARBA00010141"/>
    </source>
</evidence>
<dbReference type="PANTHER" id="PTHR32092">
    <property type="entry name" value="6-PHOSPHO-BETA-GLUCOSIDASE-RELATED"/>
    <property type="match status" value="1"/>
</dbReference>
<protein>
    <submittedName>
        <fullName evidence="11">Alpha-glucosidase/alpha-galactosidase</fullName>
    </submittedName>
</protein>
<keyword evidence="8 9" id="KW-0326">Glycosidase</keyword>
<keyword evidence="5 9" id="KW-0520">NAD</keyword>
<keyword evidence="6" id="KW-0464">Manganese</keyword>
<reference evidence="12" key="1">
    <citation type="submission" date="2023-07" db="EMBL/GenBank/DDBJ databases">
        <title>Conexibacter stalactiti sp. nov., isolated from stalactites in a lava cave and emended description of the genus Conexibacter.</title>
        <authorList>
            <person name="Lee S.D."/>
        </authorList>
    </citation>
    <scope>NUCLEOTIDE SEQUENCE [LARGE SCALE GENOMIC DNA]</scope>
    <source>
        <strain evidence="12">KCTC 39840</strain>
    </source>
</reference>
<comment type="caution">
    <text evidence="11">The sequence shown here is derived from an EMBL/GenBank/DDBJ whole genome shotgun (WGS) entry which is preliminary data.</text>
</comment>
<evidence type="ECO:0000256" key="5">
    <source>
        <dbReference type="ARBA" id="ARBA00023027"/>
    </source>
</evidence>
<dbReference type="EMBL" id="JAWSTH010000048">
    <property type="protein sequence ID" value="MDW5596134.1"/>
    <property type="molecule type" value="Genomic_DNA"/>
</dbReference>
<dbReference type="Gene3D" id="3.90.1820.10">
    <property type="entry name" value="AglA-like glucosidase"/>
    <property type="match status" value="1"/>
</dbReference>
<dbReference type="Pfam" id="PF02056">
    <property type="entry name" value="Glyco_hydro_4"/>
    <property type="match status" value="1"/>
</dbReference>
<dbReference type="CDD" id="cd05297">
    <property type="entry name" value="GH4_alpha_glucosidase_galactosidase"/>
    <property type="match status" value="1"/>
</dbReference>
<evidence type="ECO:0000256" key="1">
    <source>
        <dbReference type="ARBA" id="ARBA00001936"/>
    </source>
</evidence>
<organism evidence="11 12">
    <name type="scientific">Conexibacter stalactiti</name>
    <dbReference type="NCBI Taxonomy" id="1940611"/>
    <lineage>
        <taxon>Bacteria</taxon>
        <taxon>Bacillati</taxon>
        <taxon>Actinomycetota</taxon>
        <taxon>Thermoleophilia</taxon>
        <taxon>Solirubrobacterales</taxon>
        <taxon>Conexibacteraceae</taxon>
        <taxon>Conexibacter</taxon>
    </lineage>
</organism>
<keyword evidence="7" id="KW-0119">Carbohydrate metabolism</keyword>
<dbReference type="InterPro" id="IPR036291">
    <property type="entry name" value="NAD(P)-bd_dom_sf"/>
</dbReference>
<dbReference type="Proteomes" id="UP001284601">
    <property type="component" value="Unassembled WGS sequence"/>
</dbReference>
<dbReference type="NCBIfam" id="NF011657">
    <property type="entry name" value="PRK15076.1"/>
    <property type="match status" value="1"/>
</dbReference>
<evidence type="ECO:0000256" key="6">
    <source>
        <dbReference type="ARBA" id="ARBA00023211"/>
    </source>
</evidence>
<feature type="domain" description="Glycosyl hydrolase family 4 C-terminal" evidence="10">
    <location>
        <begin position="196"/>
        <end position="400"/>
    </location>
</feature>